<dbReference type="Proteomes" id="UP001501455">
    <property type="component" value="Unassembled WGS sequence"/>
</dbReference>
<evidence type="ECO:0000256" key="2">
    <source>
        <dbReference type="ARBA" id="ARBA00001946"/>
    </source>
</evidence>
<comment type="caution">
    <text evidence="15">The sequence shown here is derived from an EMBL/GenBank/DDBJ whole genome shotgun (WGS) entry which is preliminary data.</text>
</comment>
<dbReference type="EC" id="6.3.4.13" evidence="4 12"/>
<dbReference type="InterPro" id="IPR020561">
    <property type="entry name" value="PRibGlycinamid_synth_ATP-grasp"/>
</dbReference>
<dbReference type="InterPro" id="IPR016185">
    <property type="entry name" value="PreATP-grasp_dom_sf"/>
</dbReference>
<reference evidence="16" key="1">
    <citation type="journal article" date="2019" name="Int. J. Syst. Evol. Microbiol.">
        <title>The Global Catalogue of Microorganisms (GCM) 10K type strain sequencing project: providing services to taxonomists for standard genome sequencing and annotation.</title>
        <authorList>
            <consortium name="The Broad Institute Genomics Platform"/>
            <consortium name="The Broad Institute Genome Sequencing Center for Infectious Disease"/>
            <person name="Wu L."/>
            <person name="Ma J."/>
        </authorList>
    </citation>
    <scope>NUCLEOTIDE SEQUENCE [LARGE SCALE GENOMIC DNA]</scope>
    <source>
        <strain evidence="16">JCM 4816</strain>
    </source>
</reference>
<evidence type="ECO:0000256" key="1">
    <source>
        <dbReference type="ARBA" id="ARBA00001936"/>
    </source>
</evidence>
<evidence type="ECO:0000256" key="4">
    <source>
        <dbReference type="ARBA" id="ARBA00013255"/>
    </source>
</evidence>
<dbReference type="SUPFAM" id="SSF56059">
    <property type="entry name" value="Glutathione synthetase ATP-binding domain-like"/>
    <property type="match status" value="1"/>
</dbReference>
<dbReference type="Pfam" id="PF01071">
    <property type="entry name" value="GARS_A"/>
    <property type="match status" value="1"/>
</dbReference>
<dbReference type="InterPro" id="IPR020560">
    <property type="entry name" value="PRibGlycinamide_synth_C-dom"/>
</dbReference>
<dbReference type="PANTHER" id="PTHR43472:SF1">
    <property type="entry name" value="PHOSPHORIBOSYLAMINE--GLYCINE LIGASE, CHLOROPLASTIC"/>
    <property type="match status" value="1"/>
</dbReference>
<dbReference type="PROSITE" id="PS00184">
    <property type="entry name" value="GARS"/>
    <property type="match status" value="1"/>
</dbReference>
<evidence type="ECO:0000256" key="5">
    <source>
        <dbReference type="ARBA" id="ARBA00022598"/>
    </source>
</evidence>
<keyword evidence="6 13" id="KW-0547">Nucleotide-binding</keyword>
<evidence type="ECO:0000256" key="11">
    <source>
        <dbReference type="ARBA" id="ARBA00042864"/>
    </source>
</evidence>
<dbReference type="SUPFAM" id="SSF52440">
    <property type="entry name" value="PreATP-grasp domain"/>
    <property type="match status" value="1"/>
</dbReference>
<dbReference type="SMART" id="SM01209">
    <property type="entry name" value="GARS_A"/>
    <property type="match status" value="1"/>
</dbReference>
<comment type="cofactor">
    <cofactor evidence="2">
        <name>Mg(2+)</name>
        <dbReference type="ChEBI" id="CHEBI:18420"/>
    </cofactor>
</comment>
<dbReference type="Pfam" id="PF02844">
    <property type="entry name" value="GARS_N"/>
    <property type="match status" value="1"/>
</dbReference>
<evidence type="ECO:0000256" key="8">
    <source>
        <dbReference type="ARBA" id="ARBA00022840"/>
    </source>
</evidence>
<dbReference type="InterPro" id="IPR011761">
    <property type="entry name" value="ATP-grasp"/>
</dbReference>
<protein>
    <recommendedName>
        <fullName evidence="4 12">Phosphoribosylamine--glycine ligase</fullName>
        <ecNumber evidence="4 12">6.3.4.13</ecNumber>
    </recommendedName>
    <alternativeName>
        <fullName evidence="12">GARS</fullName>
    </alternativeName>
    <alternativeName>
        <fullName evidence="10 12">Glycinamide ribonucleotide synthetase</fullName>
    </alternativeName>
    <alternativeName>
        <fullName evidence="11 12">Phosphoribosylglycinamide synthetase</fullName>
    </alternativeName>
</protein>
<evidence type="ECO:0000313" key="15">
    <source>
        <dbReference type="EMBL" id="GAA3500128.1"/>
    </source>
</evidence>
<dbReference type="RefSeq" id="WP_345581084.1">
    <property type="nucleotide sequence ID" value="NZ_BAAAXF010000052.1"/>
</dbReference>
<evidence type="ECO:0000256" key="3">
    <source>
        <dbReference type="ARBA" id="ARBA00005174"/>
    </source>
</evidence>
<proteinExistence type="inferred from homology"/>
<dbReference type="InterPro" id="IPR011054">
    <property type="entry name" value="Rudment_hybrid_motif"/>
</dbReference>
<dbReference type="PANTHER" id="PTHR43472">
    <property type="entry name" value="PHOSPHORIBOSYLAMINE--GLYCINE LIGASE"/>
    <property type="match status" value="1"/>
</dbReference>
<dbReference type="HAMAP" id="MF_00138">
    <property type="entry name" value="GARS"/>
    <property type="match status" value="1"/>
</dbReference>
<dbReference type="InterPro" id="IPR037123">
    <property type="entry name" value="PRibGlycinamide_synth_C_sf"/>
</dbReference>
<dbReference type="Gene3D" id="3.40.50.20">
    <property type="match status" value="1"/>
</dbReference>
<accession>A0ABP6U0C9</accession>
<keyword evidence="16" id="KW-1185">Reference proteome</keyword>
<dbReference type="EMBL" id="BAAAXF010000052">
    <property type="protein sequence ID" value="GAA3500128.1"/>
    <property type="molecule type" value="Genomic_DNA"/>
</dbReference>
<evidence type="ECO:0000256" key="7">
    <source>
        <dbReference type="ARBA" id="ARBA00022755"/>
    </source>
</evidence>
<keyword evidence="7 12" id="KW-0658">Purine biosynthesis</keyword>
<evidence type="ECO:0000313" key="16">
    <source>
        <dbReference type="Proteomes" id="UP001501455"/>
    </source>
</evidence>
<evidence type="ECO:0000256" key="12">
    <source>
        <dbReference type="HAMAP-Rule" id="MF_00138"/>
    </source>
</evidence>
<dbReference type="Gene3D" id="3.90.600.10">
    <property type="entry name" value="Phosphoribosylglycinamide synthetase, C-terminal domain"/>
    <property type="match status" value="1"/>
</dbReference>
<sequence length="431" mass="44322">MKVLVIGSGAREHALCRSLSLDPDVTALHCAPGNAGIAEVAELHQVDALDGAAVSALAVRLGADLVVVGPEAPLVAGVADAVRDAGIAVFGPSGEAARLEGSKAFAKDVMAGAGVPTARSYVCTTPEEVDAALDAFGAPYVVKDDGLAAGKGVVVTDDVEAARAHAGACMGAPSAPSGQRGSVVIEEYLDGPEVSLFAITDGETVLPLQPAQDFKRALDGDEGPNTGGMGAYSPLPWADPKLVDEVVQTVLQPTVDEMRRRGTPFSGLLYAGLAITSRGVRVIEFNARFGDPETQVVLARLKTPLAGVLMAAATGNLAHLEPLRWSDEAAVTVVVASHNYPGTPRTGDPITGLDEVAAQDAPHAYVLHAGTRREGDAVVSAGGRVLSVTATGEDLTEARERAYRSVARIRLDGSQHRTDIAARAAEAARDA</sequence>
<evidence type="ECO:0000259" key="14">
    <source>
        <dbReference type="PROSITE" id="PS50975"/>
    </source>
</evidence>
<organism evidence="15 16">
    <name type="scientific">Streptomyces prasinosporus</name>
    <dbReference type="NCBI Taxonomy" id="68256"/>
    <lineage>
        <taxon>Bacteria</taxon>
        <taxon>Bacillati</taxon>
        <taxon>Actinomycetota</taxon>
        <taxon>Actinomycetes</taxon>
        <taxon>Kitasatosporales</taxon>
        <taxon>Streptomycetaceae</taxon>
        <taxon>Streptomyces</taxon>
        <taxon>Streptomyces albogriseolus group</taxon>
    </lineage>
</organism>
<comment type="pathway">
    <text evidence="3 12">Purine metabolism; IMP biosynthesis via de novo pathway; N(1)-(5-phospho-D-ribosyl)glycinamide from 5-phospho-alpha-D-ribose 1-diphosphate: step 2/2.</text>
</comment>
<keyword evidence="5 12" id="KW-0436">Ligase</keyword>
<dbReference type="Gene3D" id="3.30.1490.20">
    <property type="entry name" value="ATP-grasp fold, A domain"/>
    <property type="match status" value="1"/>
</dbReference>
<evidence type="ECO:0000256" key="6">
    <source>
        <dbReference type="ARBA" id="ARBA00022741"/>
    </source>
</evidence>
<dbReference type="InterPro" id="IPR020562">
    <property type="entry name" value="PRibGlycinamide_synth_N"/>
</dbReference>
<keyword evidence="8 13" id="KW-0067">ATP-binding</keyword>
<dbReference type="InterPro" id="IPR020559">
    <property type="entry name" value="PRibGlycinamide_synth_CS"/>
</dbReference>
<evidence type="ECO:0000256" key="13">
    <source>
        <dbReference type="PROSITE-ProRule" id="PRU00409"/>
    </source>
</evidence>
<feature type="domain" description="ATP-grasp" evidence="14">
    <location>
        <begin position="107"/>
        <end position="314"/>
    </location>
</feature>
<dbReference type="PROSITE" id="PS50975">
    <property type="entry name" value="ATP_GRASP"/>
    <property type="match status" value="1"/>
</dbReference>
<evidence type="ECO:0000256" key="10">
    <source>
        <dbReference type="ARBA" id="ARBA00042242"/>
    </source>
</evidence>
<dbReference type="SMART" id="SM01210">
    <property type="entry name" value="GARS_C"/>
    <property type="match status" value="1"/>
</dbReference>
<comment type="catalytic activity">
    <reaction evidence="12">
        <text>5-phospho-beta-D-ribosylamine + glycine + ATP = N(1)-(5-phospho-beta-D-ribosyl)glycinamide + ADP + phosphate + H(+)</text>
        <dbReference type="Rhea" id="RHEA:17453"/>
        <dbReference type="ChEBI" id="CHEBI:15378"/>
        <dbReference type="ChEBI" id="CHEBI:30616"/>
        <dbReference type="ChEBI" id="CHEBI:43474"/>
        <dbReference type="ChEBI" id="CHEBI:57305"/>
        <dbReference type="ChEBI" id="CHEBI:58681"/>
        <dbReference type="ChEBI" id="CHEBI:143788"/>
        <dbReference type="ChEBI" id="CHEBI:456216"/>
        <dbReference type="EC" id="6.3.4.13"/>
    </reaction>
</comment>
<dbReference type="SUPFAM" id="SSF51246">
    <property type="entry name" value="Rudiment single hybrid motif"/>
    <property type="match status" value="1"/>
</dbReference>
<dbReference type="Pfam" id="PF02843">
    <property type="entry name" value="GARS_C"/>
    <property type="match status" value="1"/>
</dbReference>
<dbReference type="Gene3D" id="3.30.470.20">
    <property type="entry name" value="ATP-grasp fold, B domain"/>
    <property type="match status" value="1"/>
</dbReference>
<dbReference type="InterPro" id="IPR013815">
    <property type="entry name" value="ATP_grasp_subdomain_1"/>
</dbReference>
<gene>
    <name evidence="15" type="primary">purD_2</name>
    <name evidence="12" type="synonym">purD</name>
    <name evidence="15" type="ORF">GCM10019016_072330</name>
</gene>
<comment type="similarity">
    <text evidence="9 12">Belongs to the GARS family.</text>
</comment>
<name>A0ABP6U0C9_9ACTN</name>
<comment type="cofactor">
    <cofactor evidence="1">
        <name>Mn(2+)</name>
        <dbReference type="ChEBI" id="CHEBI:29035"/>
    </cofactor>
</comment>
<dbReference type="InterPro" id="IPR000115">
    <property type="entry name" value="PRibGlycinamide_synth"/>
</dbReference>
<evidence type="ECO:0000256" key="9">
    <source>
        <dbReference type="ARBA" id="ARBA00038345"/>
    </source>
</evidence>
<dbReference type="NCBIfam" id="TIGR00877">
    <property type="entry name" value="purD"/>
    <property type="match status" value="1"/>
</dbReference>
<dbReference type="GO" id="GO:0016874">
    <property type="term" value="F:ligase activity"/>
    <property type="evidence" value="ECO:0007669"/>
    <property type="project" value="UniProtKB-KW"/>
</dbReference>